<dbReference type="PANTHER" id="PTHR19375">
    <property type="entry name" value="HEAT SHOCK PROTEIN 70KDA"/>
    <property type="match status" value="1"/>
</dbReference>
<dbReference type="EnsemblPlants" id="Ma04_t21460.1">
    <property type="protein sequence ID" value="Ma04_p21460.1"/>
    <property type="gene ID" value="Ma04_g21460"/>
</dbReference>
<dbReference type="InParanoid" id="A0A804ISA0"/>
<keyword evidence="6" id="KW-1185">Reference proteome</keyword>
<dbReference type="GO" id="GO:0005524">
    <property type="term" value="F:ATP binding"/>
    <property type="evidence" value="ECO:0007669"/>
    <property type="project" value="UniProtKB-KW"/>
</dbReference>
<accession>A0A804ISA0</accession>
<dbReference type="SUPFAM" id="SSF53067">
    <property type="entry name" value="Actin-like ATPase domain"/>
    <property type="match status" value="1"/>
</dbReference>
<name>A0A804ISA0_MUSAM</name>
<keyword evidence="3" id="KW-1133">Transmembrane helix</keyword>
<keyword evidence="3" id="KW-0812">Transmembrane</keyword>
<keyword evidence="1" id="KW-0547">Nucleotide-binding</keyword>
<feature type="transmembrane region" description="Helical" evidence="3">
    <location>
        <begin position="65"/>
        <end position="83"/>
    </location>
</feature>
<dbReference type="InterPro" id="IPR043129">
    <property type="entry name" value="ATPase_NBD"/>
</dbReference>
<dbReference type="Gene3D" id="3.90.640.10">
    <property type="entry name" value="Actin, Chain A, domain 4"/>
    <property type="match status" value="1"/>
</dbReference>
<sequence length="115" mass="12667">MGICQDRPDIVFSPFFPWVCQQTTMIPRQATKFTRAVAGLNVARTIIEATAAVIILDKKGSEKSILIFYLGSGTISVSILTIVNENFMVLAANGDTYLVGKDFGQQMMEIFIKSI</sequence>
<evidence type="ECO:0000256" key="1">
    <source>
        <dbReference type="ARBA" id="ARBA00022741"/>
    </source>
</evidence>
<reference evidence="5" key="2">
    <citation type="submission" date="2021-05" db="UniProtKB">
        <authorList>
            <consortium name="EnsemblPlants"/>
        </authorList>
    </citation>
    <scope>IDENTIFICATION</scope>
    <source>
        <strain evidence="5">subsp. malaccensis</strain>
    </source>
</reference>
<dbReference type="Gene3D" id="3.30.420.40">
    <property type="match status" value="2"/>
</dbReference>
<evidence type="ECO:0000313" key="4">
    <source>
        <dbReference type="EMBL" id="CAG1842955.1"/>
    </source>
</evidence>
<dbReference type="InterPro" id="IPR013126">
    <property type="entry name" value="Hsp_70_fam"/>
</dbReference>
<evidence type="ECO:0000313" key="6">
    <source>
        <dbReference type="Proteomes" id="UP000012960"/>
    </source>
</evidence>
<dbReference type="AlphaFoldDB" id="A0A804ISA0"/>
<dbReference type="Gramene" id="Ma04_t21460.1">
    <property type="protein sequence ID" value="Ma04_p21460.1"/>
    <property type="gene ID" value="Ma04_g21460"/>
</dbReference>
<protein>
    <submittedName>
        <fullName evidence="4">(wild Malaysian banana) hypothetical protein</fullName>
    </submittedName>
</protein>
<dbReference type="EMBL" id="HG996469">
    <property type="protein sequence ID" value="CAG1842955.1"/>
    <property type="molecule type" value="Genomic_DNA"/>
</dbReference>
<dbReference type="GO" id="GO:0140662">
    <property type="term" value="F:ATP-dependent protein folding chaperone"/>
    <property type="evidence" value="ECO:0007669"/>
    <property type="project" value="InterPro"/>
</dbReference>
<keyword evidence="2" id="KW-0067">ATP-binding</keyword>
<evidence type="ECO:0000313" key="5">
    <source>
        <dbReference type="EnsemblPlants" id="Ma04_p21460.1"/>
    </source>
</evidence>
<evidence type="ECO:0000256" key="2">
    <source>
        <dbReference type="ARBA" id="ARBA00022840"/>
    </source>
</evidence>
<reference evidence="4" key="1">
    <citation type="submission" date="2021-03" db="EMBL/GenBank/DDBJ databases">
        <authorList>
            <consortium name="Genoscope - CEA"/>
            <person name="William W."/>
        </authorList>
    </citation>
    <scope>NUCLEOTIDE SEQUENCE</scope>
    <source>
        <strain evidence="4">Doubled-haploid Pahang</strain>
    </source>
</reference>
<proteinExistence type="predicted"/>
<keyword evidence="3" id="KW-0472">Membrane</keyword>
<organism evidence="5 6">
    <name type="scientific">Musa acuminata subsp. malaccensis</name>
    <name type="common">Wild banana</name>
    <name type="synonym">Musa malaccensis</name>
    <dbReference type="NCBI Taxonomy" id="214687"/>
    <lineage>
        <taxon>Eukaryota</taxon>
        <taxon>Viridiplantae</taxon>
        <taxon>Streptophyta</taxon>
        <taxon>Embryophyta</taxon>
        <taxon>Tracheophyta</taxon>
        <taxon>Spermatophyta</taxon>
        <taxon>Magnoliopsida</taxon>
        <taxon>Liliopsida</taxon>
        <taxon>Zingiberales</taxon>
        <taxon>Musaceae</taxon>
        <taxon>Musa</taxon>
    </lineage>
</organism>
<evidence type="ECO:0000256" key="3">
    <source>
        <dbReference type="SAM" id="Phobius"/>
    </source>
</evidence>
<dbReference type="Pfam" id="PF00012">
    <property type="entry name" value="HSP70"/>
    <property type="match status" value="1"/>
</dbReference>
<dbReference type="Proteomes" id="UP000012960">
    <property type="component" value="Unplaced"/>
</dbReference>
<gene>
    <name evidence="4" type="ORF">GSMUA_127500.1</name>
</gene>